<keyword evidence="1" id="KW-1133">Transmembrane helix</keyword>
<accession>A0ABW5C8C1</accession>
<dbReference type="EMBL" id="JBHUIY010000005">
    <property type="protein sequence ID" value="MFD2232976.1"/>
    <property type="molecule type" value="Genomic_DNA"/>
</dbReference>
<dbReference type="Proteomes" id="UP001597296">
    <property type="component" value="Unassembled WGS sequence"/>
</dbReference>
<sequence>MTILLQDVDPWVVVYLVLFGTAVLLVLFIAAMDDVRYRRKRDEALGRQRATENALFPIVRALIRALLGGGS</sequence>
<proteinExistence type="predicted"/>
<gene>
    <name evidence="2" type="ORF">ACFSNB_04075</name>
</gene>
<keyword evidence="1" id="KW-0812">Transmembrane</keyword>
<comment type="caution">
    <text evidence="2">The sequence shown here is derived from an EMBL/GenBank/DDBJ whole genome shotgun (WGS) entry which is preliminary data.</text>
</comment>
<evidence type="ECO:0000313" key="2">
    <source>
        <dbReference type="EMBL" id="MFD2232976.1"/>
    </source>
</evidence>
<keyword evidence="1" id="KW-0472">Membrane</keyword>
<organism evidence="2 3">
    <name type="scientific">Phaeospirillum tilakii</name>
    <dbReference type="NCBI Taxonomy" id="741673"/>
    <lineage>
        <taxon>Bacteria</taxon>
        <taxon>Pseudomonadati</taxon>
        <taxon>Pseudomonadota</taxon>
        <taxon>Alphaproteobacteria</taxon>
        <taxon>Rhodospirillales</taxon>
        <taxon>Rhodospirillaceae</taxon>
        <taxon>Phaeospirillum</taxon>
    </lineage>
</organism>
<evidence type="ECO:0000256" key="1">
    <source>
        <dbReference type="SAM" id="Phobius"/>
    </source>
</evidence>
<reference evidence="3" key="1">
    <citation type="journal article" date="2019" name="Int. J. Syst. Evol. Microbiol.">
        <title>The Global Catalogue of Microorganisms (GCM) 10K type strain sequencing project: providing services to taxonomists for standard genome sequencing and annotation.</title>
        <authorList>
            <consortium name="The Broad Institute Genomics Platform"/>
            <consortium name="The Broad Institute Genome Sequencing Center for Infectious Disease"/>
            <person name="Wu L."/>
            <person name="Ma J."/>
        </authorList>
    </citation>
    <scope>NUCLEOTIDE SEQUENCE [LARGE SCALE GENOMIC DNA]</scope>
    <source>
        <strain evidence="3">KCTC 15012</strain>
    </source>
</reference>
<protein>
    <submittedName>
        <fullName evidence="2">Uncharacterized protein</fullName>
    </submittedName>
</protein>
<feature type="transmembrane region" description="Helical" evidence="1">
    <location>
        <begin position="12"/>
        <end position="31"/>
    </location>
</feature>
<evidence type="ECO:0000313" key="3">
    <source>
        <dbReference type="Proteomes" id="UP001597296"/>
    </source>
</evidence>
<name>A0ABW5C8C1_9PROT</name>
<dbReference type="RefSeq" id="WP_377314745.1">
    <property type="nucleotide sequence ID" value="NZ_JBHUIY010000005.1"/>
</dbReference>
<keyword evidence="3" id="KW-1185">Reference proteome</keyword>